<dbReference type="SUPFAM" id="SSF54373">
    <property type="entry name" value="FAD-linked reductases, C-terminal domain"/>
    <property type="match status" value="1"/>
</dbReference>
<dbReference type="InterPro" id="IPR012727">
    <property type="entry name" value="Gly_oxidase_ThiO"/>
</dbReference>
<evidence type="ECO:0000313" key="9">
    <source>
        <dbReference type="Proteomes" id="UP001596203"/>
    </source>
</evidence>
<keyword evidence="2" id="KW-0784">Thiamine biosynthesis</keyword>
<dbReference type="Pfam" id="PF01266">
    <property type="entry name" value="DAO"/>
    <property type="match status" value="1"/>
</dbReference>
<dbReference type="Proteomes" id="UP001596203">
    <property type="component" value="Unassembled WGS sequence"/>
</dbReference>
<evidence type="ECO:0000256" key="5">
    <source>
        <dbReference type="ARBA" id="ARBA00050018"/>
    </source>
</evidence>
<dbReference type="EC" id="1.4.3.19" evidence="5"/>
<comment type="caution">
    <text evidence="8">The sequence shown here is derived from an EMBL/GenBank/DDBJ whole genome shotgun (WGS) entry which is preliminary data.</text>
</comment>
<sequence length="416" mass="43411">MLATGLPDVAVIGAGPIGLAIAWRCATRGMRVTVYDPDPGSGASDVAAGMLAPVAETYFGERMLTGLLVESAARWPGFVAELAECAGLDVGYRTEGTLTVALTGDDLAEAERLWSYQRELGLPVTPLRPAELRAHEPSLAPRLRGGALAPGDHQVDPRRLVAALRIAARRAGVSLVETPVRRLSDLARPAGVTVVAAGCGTAALTGLPIRPVKGQVLRLRAPGGAGPGFRRVIRGYADGRSVYLVPRADGEVVIGATVEERGDLDVTAGAVLDLLRAATDLLPEIAEYELVEARAGLRPGTPDNAPLIGSLVHRPEVVVAAGHYRHGIVLTPITADLVADLLATGVADPLLGPLAPDRFTAERGPDVDAPHRAPAVERPSDHTDLDAPPGGPATGYASDRPVVDDQPSHLGRMRWS</sequence>
<dbReference type="GO" id="GO:0043799">
    <property type="term" value="F:glycine oxidase activity"/>
    <property type="evidence" value="ECO:0007669"/>
    <property type="project" value="UniProtKB-EC"/>
</dbReference>
<keyword evidence="3 8" id="KW-0560">Oxidoreductase</keyword>
<feature type="domain" description="FAD dependent oxidoreductase" evidence="7">
    <location>
        <begin position="8"/>
        <end position="341"/>
    </location>
</feature>
<name>A0ABW1KCV7_9ACTN</name>
<dbReference type="RefSeq" id="WP_377425757.1">
    <property type="nucleotide sequence ID" value="NZ_JBHSPR010000020.1"/>
</dbReference>
<proteinExistence type="predicted"/>
<evidence type="ECO:0000259" key="7">
    <source>
        <dbReference type="Pfam" id="PF01266"/>
    </source>
</evidence>
<evidence type="ECO:0000256" key="4">
    <source>
        <dbReference type="ARBA" id="ARBA00049872"/>
    </source>
</evidence>
<evidence type="ECO:0000256" key="3">
    <source>
        <dbReference type="ARBA" id="ARBA00023002"/>
    </source>
</evidence>
<protein>
    <recommendedName>
        <fullName evidence="5">glycine oxidase</fullName>
        <ecNumber evidence="5">1.4.3.19</ecNumber>
    </recommendedName>
</protein>
<gene>
    <name evidence="8" type="primary">thiO</name>
    <name evidence="8" type="ORF">ACFP2T_25875</name>
</gene>
<dbReference type="PANTHER" id="PTHR13847">
    <property type="entry name" value="SARCOSINE DEHYDROGENASE-RELATED"/>
    <property type="match status" value="1"/>
</dbReference>
<dbReference type="SUPFAM" id="SSF51905">
    <property type="entry name" value="FAD/NAD(P)-binding domain"/>
    <property type="match status" value="1"/>
</dbReference>
<dbReference type="Gene3D" id="3.50.50.60">
    <property type="entry name" value="FAD/NAD(P)-binding domain"/>
    <property type="match status" value="1"/>
</dbReference>
<evidence type="ECO:0000256" key="2">
    <source>
        <dbReference type="ARBA" id="ARBA00022977"/>
    </source>
</evidence>
<dbReference type="Gene3D" id="3.30.9.10">
    <property type="entry name" value="D-Amino Acid Oxidase, subunit A, domain 2"/>
    <property type="match status" value="1"/>
</dbReference>
<evidence type="ECO:0000256" key="1">
    <source>
        <dbReference type="ARBA" id="ARBA00004948"/>
    </source>
</evidence>
<comment type="catalytic activity">
    <reaction evidence="4">
        <text>glycine + O2 + H2O = glyoxylate + H2O2 + NH4(+)</text>
        <dbReference type="Rhea" id="RHEA:11532"/>
        <dbReference type="ChEBI" id="CHEBI:15377"/>
        <dbReference type="ChEBI" id="CHEBI:15379"/>
        <dbReference type="ChEBI" id="CHEBI:16240"/>
        <dbReference type="ChEBI" id="CHEBI:28938"/>
        <dbReference type="ChEBI" id="CHEBI:36655"/>
        <dbReference type="ChEBI" id="CHEBI:57305"/>
        <dbReference type="EC" id="1.4.3.19"/>
    </reaction>
</comment>
<dbReference type="InterPro" id="IPR036188">
    <property type="entry name" value="FAD/NAD-bd_sf"/>
</dbReference>
<keyword evidence="9" id="KW-1185">Reference proteome</keyword>
<comment type="pathway">
    <text evidence="1">Cofactor biosynthesis; thiamine diphosphate biosynthesis.</text>
</comment>
<dbReference type="PANTHER" id="PTHR13847:SF289">
    <property type="entry name" value="GLYCINE OXIDASE"/>
    <property type="match status" value="1"/>
</dbReference>
<evidence type="ECO:0000313" key="8">
    <source>
        <dbReference type="EMBL" id="MFC6019626.1"/>
    </source>
</evidence>
<feature type="region of interest" description="Disordered" evidence="6">
    <location>
        <begin position="357"/>
        <end position="416"/>
    </location>
</feature>
<accession>A0ABW1KCV7</accession>
<evidence type="ECO:0000256" key="6">
    <source>
        <dbReference type="SAM" id="MobiDB-lite"/>
    </source>
</evidence>
<dbReference type="EMBL" id="JBHSPR010000020">
    <property type="protein sequence ID" value="MFC6019626.1"/>
    <property type="molecule type" value="Genomic_DNA"/>
</dbReference>
<reference evidence="9" key="1">
    <citation type="journal article" date="2019" name="Int. J. Syst. Evol. Microbiol.">
        <title>The Global Catalogue of Microorganisms (GCM) 10K type strain sequencing project: providing services to taxonomists for standard genome sequencing and annotation.</title>
        <authorList>
            <consortium name="The Broad Institute Genomics Platform"/>
            <consortium name="The Broad Institute Genome Sequencing Center for Infectious Disease"/>
            <person name="Wu L."/>
            <person name="Ma J."/>
        </authorList>
    </citation>
    <scope>NUCLEOTIDE SEQUENCE [LARGE SCALE GENOMIC DNA]</scope>
    <source>
        <strain evidence="9">ZS-35-S2</strain>
    </source>
</reference>
<dbReference type="InterPro" id="IPR006076">
    <property type="entry name" value="FAD-dep_OxRdtase"/>
</dbReference>
<dbReference type="NCBIfam" id="TIGR02352">
    <property type="entry name" value="thiamin_ThiO"/>
    <property type="match status" value="1"/>
</dbReference>
<organism evidence="8 9">
    <name type="scientific">Plantactinospora solaniradicis</name>
    <dbReference type="NCBI Taxonomy" id="1723736"/>
    <lineage>
        <taxon>Bacteria</taxon>
        <taxon>Bacillati</taxon>
        <taxon>Actinomycetota</taxon>
        <taxon>Actinomycetes</taxon>
        <taxon>Micromonosporales</taxon>
        <taxon>Micromonosporaceae</taxon>
        <taxon>Plantactinospora</taxon>
    </lineage>
</organism>
<feature type="compositionally biased region" description="Basic and acidic residues" evidence="6">
    <location>
        <begin position="359"/>
        <end position="385"/>
    </location>
</feature>